<dbReference type="SUPFAM" id="SSF158472">
    <property type="entry name" value="HAMP domain-like"/>
    <property type="match status" value="1"/>
</dbReference>
<evidence type="ECO:0000256" key="8">
    <source>
        <dbReference type="ARBA" id="ARBA00023136"/>
    </source>
</evidence>
<evidence type="ECO:0000256" key="1">
    <source>
        <dbReference type="ARBA" id="ARBA00004651"/>
    </source>
</evidence>
<dbReference type="PANTHER" id="PTHR34220:SF7">
    <property type="entry name" value="SENSOR HISTIDINE KINASE YPDA"/>
    <property type="match status" value="1"/>
</dbReference>
<dbReference type="Pfam" id="PF02518">
    <property type="entry name" value="HATPase_c"/>
    <property type="match status" value="1"/>
</dbReference>
<dbReference type="EMBL" id="QPJD01000012">
    <property type="protein sequence ID" value="RCW44333.1"/>
    <property type="molecule type" value="Genomic_DNA"/>
</dbReference>
<name>A0A368VRQ4_9BACL</name>
<feature type="transmembrane region" description="Helical" evidence="10">
    <location>
        <begin position="302"/>
        <end position="323"/>
    </location>
</feature>
<proteinExistence type="predicted"/>
<dbReference type="CDD" id="cd18773">
    <property type="entry name" value="PDC1_HK_sensor"/>
    <property type="match status" value="1"/>
</dbReference>
<dbReference type="GO" id="GO:0000155">
    <property type="term" value="F:phosphorelay sensor kinase activity"/>
    <property type="evidence" value="ECO:0007669"/>
    <property type="project" value="InterPro"/>
</dbReference>
<evidence type="ECO:0000313" key="13">
    <source>
        <dbReference type="Proteomes" id="UP000252415"/>
    </source>
</evidence>
<reference evidence="12 13" key="1">
    <citation type="submission" date="2018-07" db="EMBL/GenBank/DDBJ databases">
        <title>Genomic Encyclopedia of Type Strains, Phase III (KMG-III): the genomes of soil and plant-associated and newly described type strains.</title>
        <authorList>
            <person name="Whitman W."/>
        </authorList>
    </citation>
    <scope>NUCLEOTIDE SEQUENCE [LARGE SCALE GENOMIC DNA]</scope>
    <source>
        <strain evidence="12 13">CECT 7506</strain>
    </source>
</reference>
<feature type="region of interest" description="Disordered" evidence="9">
    <location>
        <begin position="546"/>
        <end position="569"/>
    </location>
</feature>
<dbReference type="Gene3D" id="3.30.565.10">
    <property type="entry name" value="Histidine kinase-like ATPase, C-terminal domain"/>
    <property type="match status" value="1"/>
</dbReference>
<dbReference type="InterPro" id="IPR036890">
    <property type="entry name" value="HATPase_C_sf"/>
</dbReference>
<evidence type="ECO:0000256" key="4">
    <source>
        <dbReference type="ARBA" id="ARBA00022679"/>
    </source>
</evidence>
<dbReference type="GO" id="GO:0005886">
    <property type="term" value="C:plasma membrane"/>
    <property type="evidence" value="ECO:0007669"/>
    <property type="project" value="UniProtKB-SubCell"/>
</dbReference>
<keyword evidence="8 10" id="KW-0472">Membrane</keyword>
<keyword evidence="5 10" id="KW-0812">Transmembrane</keyword>
<dbReference type="PANTHER" id="PTHR34220">
    <property type="entry name" value="SENSOR HISTIDINE KINASE YPDA"/>
    <property type="match status" value="1"/>
</dbReference>
<keyword evidence="13" id="KW-1185">Reference proteome</keyword>
<evidence type="ECO:0000256" key="9">
    <source>
        <dbReference type="SAM" id="MobiDB-lite"/>
    </source>
</evidence>
<dbReference type="InterPro" id="IPR003594">
    <property type="entry name" value="HATPase_dom"/>
</dbReference>
<keyword evidence="4" id="KW-0808">Transferase</keyword>
<dbReference type="CDD" id="cd06225">
    <property type="entry name" value="HAMP"/>
    <property type="match status" value="1"/>
</dbReference>
<evidence type="ECO:0000256" key="7">
    <source>
        <dbReference type="ARBA" id="ARBA00022989"/>
    </source>
</evidence>
<evidence type="ECO:0000256" key="10">
    <source>
        <dbReference type="SAM" id="Phobius"/>
    </source>
</evidence>
<dbReference type="Pfam" id="PF02743">
    <property type="entry name" value="dCache_1"/>
    <property type="match status" value="1"/>
</dbReference>
<sequence length="617" mass="69491">MKQLKSFQLNNLPIRYKLIIMFLLISILPSIGLGLLIDYTVERIVGKEVNENTLQLIGKVNKSLEFYVSNMQNMTYLIAFDPGVKKFLDGNDSRAAQGEPADDEYSMRKFLQGFTTLYSEIAGIMVVNSNGEYISNELYARSAQPLTEESWFKEAVAGKGIFKIVGKPHQRNITSHANYKEEEVISVVRAILDPDTQQVKGVVLIDLKLRVIAEAVKDVRLGKTGYLLVIDNNRGHIYSPAKPIISDIPRQWVMEGNAGTFSQSVEGEELQFIYRKSTFTDWTTVGVFSTQESALEVQEIRFYVITFVFFLCLLSIAAAIYLAHSMSRPIHQLMSFMQKAEGGDLTIRYWGDREDEVGMLGRSFNTMLAQMSKLLSLTELQGLQKREAELRSLQAHIKPHFLYNTLDTIHWMARKKGAEDVAEVVQSLSRLFRIGLSKGHDIIPLSDEIEHIQSYLVIQKTRYKDKLNYTLDVSPDVQHLYVLKLLLQPIVENAIYHGIKERRGPGHIAITAKADDGILILSVSDDGVGMPPEKVEQLRKLLESAAAAPGDTDQDLKEPKDIVKSRDSQEQQGYGVLNVQARIQLTFGDRYGMIIDSEEGKGTTVTIEHPILRDISG</sequence>
<evidence type="ECO:0000256" key="2">
    <source>
        <dbReference type="ARBA" id="ARBA00022475"/>
    </source>
</evidence>
<feature type="domain" description="HAMP" evidence="11">
    <location>
        <begin position="324"/>
        <end position="376"/>
    </location>
</feature>
<gene>
    <name evidence="12" type="ORF">DFP97_112199</name>
</gene>
<evidence type="ECO:0000256" key="3">
    <source>
        <dbReference type="ARBA" id="ARBA00022553"/>
    </source>
</evidence>
<comment type="subcellular location">
    <subcellularLocation>
        <location evidence="1">Cell membrane</location>
        <topology evidence="1">Multi-pass membrane protein</topology>
    </subcellularLocation>
</comment>
<comment type="caution">
    <text evidence="12">The sequence shown here is derived from an EMBL/GenBank/DDBJ whole genome shotgun (WGS) entry which is preliminary data.</text>
</comment>
<dbReference type="InterPro" id="IPR003660">
    <property type="entry name" value="HAMP_dom"/>
</dbReference>
<accession>A0A368VRQ4</accession>
<keyword evidence="3" id="KW-0597">Phosphoprotein</keyword>
<evidence type="ECO:0000259" key="11">
    <source>
        <dbReference type="PROSITE" id="PS50885"/>
    </source>
</evidence>
<evidence type="ECO:0000313" key="12">
    <source>
        <dbReference type="EMBL" id="RCW44333.1"/>
    </source>
</evidence>
<dbReference type="Proteomes" id="UP000252415">
    <property type="component" value="Unassembled WGS sequence"/>
</dbReference>
<organism evidence="12 13">
    <name type="scientific">Paenibacillus prosopidis</name>
    <dbReference type="NCBI Taxonomy" id="630520"/>
    <lineage>
        <taxon>Bacteria</taxon>
        <taxon>Bacillati</taxon>
        <taxon>Bacillota</taxon>
        <taxon>Bacilli</taxon>
        <taxon>Bacillales</taxon>
        <taxon>Paenibacillaceae</taxon>
        <taxon>Paenibacillus</taxon>
    </lineage>
</organism>
<dbReference type="PROSITE" id="PS50885">
    <property type="entry name" value="HAMP"/>
    <property type="match status" value="1"/>
</dbReference>
<protein>
    <submittedName>
        <fullName evidence="12">Two-component system sensor histidine kinase YesM</fullName>
    </submittedName>
</protein>
<dbReference type="Pfam" id="PF00672">
    <property type="entry name" value="HAMP"/>
    <property type="match status" value="1"/>
</dbReference>
<dbReference type="Gene3D" id="6.10.340.10">
    <property type="match status" value="1"/>
</dbReference>
<keyword evidence="6 12" id="KW-0418">Kinase</keyword>
<feature type="transmembrane region" description="Helical" evidence="10">
    <location>
        <begin position="20"/>
        <end position="41"/>
    </location>
</feature>
<dbReference type="Pfam" id="PF06580">
    <property type="entry name" value="His_kinase"/>
    <property type="match status" value="1"/>
</dbReference>
<dbReference type="SMART" id="SM00304">
    <property type="entry name" value="HAMP"/>
    <property type="match status" value="1"/>
</dbReference>
<dbReference type="InterPro" id="IPR033479">
    <property type="entry name" value="dCache_1"/>
</dbReference>
<dbReference type="AlphaFoldDB" id="A0A368VRQ4"/>
<evidence type="ECO:0000256" key="6">
    <source>
        <dbReference type="ARBA" id="ARBA00022777"/>
    </source>
</evidence>
<dbReference type="Gene3D" id="3.30.450.20">
    <property type="entry name" value="PAS domain"/>
    <property type="match status" value="1"/>
</dbReference>
<dbReference type="SMART" id="SM00387">
    <property type="entry name" value="HATPase_c"/>
    <property type="match status" value="1"/>
</dbReference>
<dbReference type="InterPro" id="IPR010559">
    <property type="entry name" value="Sig_transdc_His_kin_internal"/>
</dbReference>
<keyword evidence="7 10" id="KW-1133">Transmembrane helix</keyword>
<feature type="compositionally biased region" description="Basic and acidic residues" evidence="9">
    <location>
        <begin position="554"/>
        <end position="569"/>
    </location>
</feature>
<dbReference type="SUPFAM" id="SSF55874">
    <property type="entry name" value="ATPase domain of HSP90 chaperone/DNA topoisomerase II/histidine kinase"/>
    <property type="match status" value="1"/>
</dbReference>
<dbReference type="InterPro" id="IPR050640">
    <property type="entry name" value="Bact_2-comp_sensor_kinase"/>
</dbReference>
<evidence type="ECO:0000256" key="5">
    <source>
        <dbReference type="ARBA" id="ARBA00022692"/>
    </source>
</evidence>
<keyword evidence="2" id="KW-1003">Cell membrane</keyword>